<name>A0A427T3D8_9PSEU</name>
<feature type="domain" description="Methyltransferase" evidence="1">
    <location>
        <begin position="48"/>
        <end position="138"/>
    </location>
</feature>
<dbReference type="PANTHER" id="PTHR43591:SF110">
    <property type="entry name" value="RHODANESE DOMAIN-CONTAINING PROTEIN"/>
    <property type="match status" value="1"/>
</dbReference>
<evidence type="ECO:0000313" key="2">
    <source>
        <dbReference type="EMBL" id="RSD13465.1"/>
    </source>
</evidence>
<gene>
    <name evidence="2" type="ORF">EIY87_27465</name>
</gene>
<organism evidence="2 3">
    <name type="scientific">Amycolatopsis eburnea</name>
    <dbReference type="NCBI Taxonomy" id="2267691"/>
    <lineage>
        <taxon>Bacteria</taxon>
        <taxon>Bacillati</taxon>
        <taxon>Actinomycetota</taxon>
        <taxon>Actinomycetes</taxon>
        <taxon>Pseudonocardiales</taxon>
        <taxon>Pseudonocardiaceae</taxon>
        <taxon>Amycolatopsis</taxon>
    </lineage>
</organism>
<dbReference type="CDD" id="cd02440">
    <property type="entry name" value="AdoMet_MTases"/>
    <property type="match status" value="1"/>
</dbReference>
<keyword evidence="3" id="KW-1185">Reference proteome</keyword>
<accession>A0A427T3D8</accession>
<dbReference type="AlphaFoldDB" id="A0A427T3D8"/>
<protein>
    <submittedName>
        <fullName evidence="2">Class I SAM-dependent methyltransferase</fullName>
    </submittedName>
</protein>
<dbReference type="GO" id="GO:0032259">
    <property type="term" value="P:methylation"/>
    <property type="evidence" value="ECO:0007669"/>
    <property type="project" value="UniProtKB-KW"/>
</dbReference>
<proteinExistence type="predicted"/>
<evidence type="ECO:0000313" key="3">
    <source>
        <dbReference type="Proteomes" id="UP000267081"/>
    </source>
</evidence>
<dbReference type="PANTHER" id="PTHR43591">
    <property type="entry name" value="METHYLTRANSFERASE"/>
    <property type="match status" value="1"/>
</dbReference>
<keyword evidence="2" id="KW-0489">Methyltransferase</keyword>
<dbReference type="EMBL" id="RSEC01000058">
    <property type="protein sequence ID" value="RSD13465.1"/>
    <property type="molecule type" value="Genomic_DNA"/>
</dbReference>
<dbReference type="OrthoDB" id="9765084at2"/>
<dbReference type="Gene3D" id="3.40.50.150">
    <property type="entry name" value="Vaccinia Virus protein VP39"/>
    <property type="match status" value="1"/>
</dbReference>
<reference evidence="2 3" key="1">
    <citation type="submission" date="2018-12" db="EMBL/GenBank/DDBJ databases">
        <title>Amycolatopsis eburnea sp. nov. actinomycete associate with arbuscular mycorrhiza fungal spore.</title>
        <authorList>
            <person name="Lumyong S."/>
            <person name="Chaiya L."/>
        </authorList>
    </citation>
    <scope>NUCLEOTIDE SEQUENCE [LARGE SCALE GENOMIC DNA]</scope>
    <source>
        <strain evidence="2 3">GLM-1</strain>
    </source>
</reference>
<comment type="caution">
    <text evidence="2">The sequence shown here is derived from an EMBL/GenBank/DDBJ whole genome shotgun (WGS) entry which is preliminary data.</text>
</comment>
<dbReference type="Proteomes" id="UP000267081">
    <property type="component" value="Unassembled WGS sequence"/>
</dbReference>
<dbReference type="GO" id="GO:0008168">
    <property type="term" value="F:methyltransferase activity"/>
    <property type="evidence" value="ECO:0007669"/>
    <property type="project" value="UniProtKB-KW"/>
</dbReference>
<dbReference type="SUPFAM" id="SSF53335">
    <property type="entry name" value="S-adenosyl-L-methionine-dependent methyltransferases"/>
    <property type="match status" value="1"/>
</dbReference>
<sequence>MSEARRIVESGYDSSAERYLEWSARIEDDPRMRFLGELTGRLPDGSRVLDLGCGAGVPCTAVLAERHDVVGVDLSATQLELARRNVPGGRFEKGDMTAVSFPDGSFDAVTAFYSVLHVPREEQGALFARIAGWLRPGGWFLAALGCSEANGVEADWLGTPMFFSSHAPAVNRRLLEAAGFTLEVDEPVTIQEPEGPARFHWVLGRR</sequence>
<keyword evidence="2" id="KW-0808">Transferase</keyword>
<dbReference type="InterPro" id="IPR029063">
    <property type="entry name" value="SAM-dependent_MTases_sf"/>
</dbReference>
<dbReference type="InterPro" id="IPR041698">
    <property type="entry name" value="Methyltransf_25"/>
</dbReference>
<dbReference type="RefSeq" id="WP_125312754.1">
    <property type="nucleotide sequence ID" value="NZ_RSEC01000058.1"/>
</dbReference>
<dbReference type="Pfam" id="PF13649">
    <property type="entry name" value="Methyltransf_25"/>
    <property type="match status" value="1"/>
</dbReference>
<evidence type="ECO:0000259" key="1">
    <source>
        <dbReference type="Pfam" id="PF13649"/>
    </source>
</evidence>